<gene>
    <name evidence="3" type="ORF">ACA1_253190</name>
</gene>
<evidence type="ECO:0000313" key="4">
    <source>
        <dbReference type="Proteomes" id="UP000011083"/>
    </source>
</evidence>
<accession>L8HC61</accession>
<dbReference type="PROSITE" id="PS50118">
    <property type="entry name" value="HMG_BOX_2"/>
    <property type="match status" value="1"/>
</dbReference>
<dbReference type="RefSeq" id="XP_004367599.1">
    <property type="nucleotide sequence ID" value="XM_004367542.1"/>
</dbReference>
<dbReference type="SUPFAM" id="SSF47095">
    <property type="entry name" value="HMG-box"/>
    <property type="match status" value="1"/>
</dbReference>
<proteinExistence type="predicted"/>
<dbReference type="KEGG" id="acan:ACA1_253190"/>
<dbReference type="InterPro" id="IPR036910">
    <property type="entry name" value="HMG_box_dom_sf"/>
</dbReference>
<keyword evidence="4" id="KW-1185">Reference proteome</keyword>
<evidence type="ECO:0000259" key="2">
    <source>
        <dbReference type="PROSITE" id="PS50118"/>
    </source>
</evidence>
<name>L8HC61_ACACF</name>
<organism evidence="3 4">
    <name type="scientific">Acanthamoeba castellanii (strain ATCC 30010 / Neff)</name>
    <dbReference type="NCBI Taxonomy" id="1257118"/>
    <lineage>
        <taxon>Eukaryota</taxon>
        <taxon>Amoebozoa</taxon>
        <taxon>Discosea</taxon>
        <taxon>Longamoebia</taxon>
        <taxon>Centramoebida</taxon>
        <taxon>Acanthamoebidae</taxon>
        <taxon>Acanthamoeba</taxon>
    </lineage>
</organism>
<feature type="DNA-binding region" description="HMG box" evidence="1">
    <location>
        <begin position="169"/>
        <end position="227"/>
    </location>
</feature>
<dbReference type="Pfam" id="PF00505">
    <property type="entry name" value="HMG_box"/>
    <property type="match status" value="1"/>
</dbReference>
<dbReference type="EMBL" id="KB007885">
    <property type="protein sequence ID" value="ELR22343.1"/>
    <property type="molecule type" value="Genomic_DNA"/>
</dbReference>
<dbReference type="GO" id="GO:0003677">
    <property type="term" value="F:DNA binding"/>
    <property type="evidence" value="ECO:0007669"/>
    <property type="project" value="UniProtKB-UniRule"/>
</dbReference>
<sequence>MEGGVEHVQVRSDEINNNNVQTASTSPYRYTDLSTNLPLERPSAVQPGVAQCDMCFQRFGTFSLLYKHRARPCFEDGVTQPPFPHPVKIAFHRDHLLYIGDIVHALNLPLQDDEEREGWVWVVVDRSMFEITMRRFYVGQVTKYNLEQWYHPLDAKATAQGAHHKGTMSEERETFKAQNPDAGMTDILKLMGEAWKDMPQAQRALLRYEAMAAADKARYTAELASSGANTQLNEWME</sequence>
<dbReference type="AlphaFoldDB" id="L8HC61"/>
<reference evidence="3 4" key="1">
    <citation type="journal article" date="2013" name="Genome Biol.">
        <title>Genome of Acanthamoeba castellanii highlights extensive lateral gene transfer and early evolution of tyrosine kinase signaling.</title>
        <authorList>
            <person name="Clarke M."/>
            <person name="Lohan A.J."/>
            <person name="Liu B."/>
            <person name="Lagkouvardos I."/>
            <person name="Roy S."/>
            <person name="Zafar N."/>
            <person name="Bertelli C."/>
            <person name="Schilde C."/>
            <person name="Kianianmomeni A."/>
            <person name="Burglin T.R."/>
            <person name="Frech C."/>
            <person name="Turcotte B."/>
            <person name="Kopec K.O."/>
            <person name="Synnott J.M."/>
            <person name="Choo C."/>
            <person name="Paponov I."/>
            <person name="Finkler A."/>
            <person name="Soon Heng Tan C."/>
            <person name="Hutchins A.P."/>
            <person name="Weinmeier T."/>
            <person name="Rattei T."/>
            <person name="Chu J.S."/>
            <person name="Gimenez G."/>
            <person name="Irimia M."/>
            <person name="Rigden D.J."/>
            <person name="Fitzpatrick D.A."/>
            <person name="Lorenzo-Morales J."/>
            <person name="Bateman A."/>
            <person name="Chiu C.H."/>
            <person name="Tang P."/>
            <person name="Hegemann P."/>
            <person name="Fromm H."/>
            <person name="Raoult D."/>
            <person name="Greub G."/>
            <person name="Miranda-Saavedra D."/>
            <person name="Chen N."/>
            <person name="Nash P."/>
            <person name="Ginger M.L."/>
            <person name="Horn M."/>
            <person name="Schaap P."/>
            <person name="Caler L."/>
            <person name="Loftus B."/>
        </authorList>
    </citation>
    <scope>NUCLEOTIDE SEQUENCE [LARGE SCALE GENOMIC DNA]</scope>
    <source>
        <strain evidence="3 4">Neff</strain>
    </source>
</reference>
<keyword evidence="1" id="KW-0238">DNA-binding</keyword>
<dbReference type="SMART" id="SM00398">
    <property type="entry name" value="HMG"/>
    <property type="match status" value="1"/>
</dbReference>
<dbReference type="Proteomes" id="UP000011083">
    <property type="component" value="Unassembled WGS sequence"/>
</dbReference>
<dbReference type="InterPro" id="IPR009071">
    <property type="entry name" value="HMG_box_dom"/>
</dbReference>
<dbReference type="GO" id="GO:0005634">
    <property type="term" value="C:nucleus"/>
    <property type="evidence" value="ECO:0007669"/>
    <property type="project" value="UniProtKB-UniRule"/>
</dbReference>
<dbReference type="VEuPathDB" id="AmoebaDB:ACA1_253190"/>
<protein>
    <submittedName>
        <fullName evidence="3">HMG (High mobility group) box domain containing protein</fullName>
    </submittedName>
</protein>
<dbReference type="Gene3D" id="1.10.30.10">
    <property type="entry name" value="High mobility group box domain"/>
    <property type="match status" value="1"/>
</dbReference>
<dbReference type="GeneID" id="14923276"/>
<keyword evidence="1" id="KW-0539">Nucleus</keyword>
<feature type="domain" description="HMG box" evidence="2">
    <location>
        <begin position="169"/>
        <end position="227"/>
    </location>
</feature>
<evidence type="ECO:0000313" key="3">
    <source>
        <dbReference type="EMBL" id="ELR22343.1"/>
    </source>
</evidence>
<evidence type="ECO:0000256" key="1">
    <source>
        <dbReference type="PROSITE-ProRule" id="PRU00267"/>
    </source>
</evidence>